<gene>
    <name evidence="1" type="ORF">NNX28_15035</name>
</gene>
<sequence length="227" mass="23704">MLSAETLYVKGRHSALLPPTSLEVNAGGLLLVSGGGQSTRTALALVLAGRMRPTSGSLAWGHSARTGHLRRHAALIDSPEVNAPERHFRVRDLVAEDLALIPRRNRPQGNAADWLSNEDLSDLGPRWIEDLEPSVRLDLLIRLALADIDVELLVFDSPDRHGADPEAWLPALTGSVSLPSRLVTAVAVVAQIPPGWTGPAAAAGDTAGAGDTAAGVATAGIAEEVPA</sequence>
<organism evidence="1 2">
    <name type="scientific">Arthrobacter jinronghuae</name>
    <dbReference type="NCBI Taxonomy" id="2964609"/>
    <lineage>
        <taxon>Bacteria</taxon>
        <taxon>Bacillati</taxon>
        <taxon>Actinomycetota</taxon>
        <taxon>Actinomycetes</taxon>
        <taxon>Micrococcales</taxon>
        <taxon>Micrococcaceae</taxon>
        <taxon>Arthrobacter</taxon>
    </lineage>
</organism>
<dbReference type="Proteomes" id="UP001206924">
    <property type="component" value="Unassembled WGS sequence"/>
</dbReference>
<dbReference type="Gene3D" id="3.40.50.300">
    <property type="entry name" value="P-loop containing nucleotide triphosphate hydrolases"/>
    <property type="match status" value="1"/>
</dbReference>
<protein>
    <submittedName>
        <fullName evidence="1">ABC transporter ATP-binding protein</fullName>
    </submittedName>
</protein>
<dbReference type="SUPFAM" id="SSF52540">
    <property type="entry name" value="P-loop containing nucleoside triphosphate hydrolases"/>
    <property type="match status" value="1"/>
</dbReference>
<reference evidence="1 2" key="1">
    <citation type="submission" date="2022-07" db="EMBL/GenBank/DDBJ databases">
        <title>Novel species in genus Arthrobacter.</title>
        <authorList>
            <person name="Liu Y."/>
        </authorList>
    </citation>
    <scope>NUCLEOTIDE SEQUENCE [LARGE SCALE GENOMIC DNA]</scope>
    <source>
        <strain evidence="2">zg-Y859</strain>
    </source>
</reference>
<evidence type="ECO:0000313" key="2">
    <source>
        <dbReference type="Proteomes" id="UP001206924"/>
    </source>
</evidence>
<keyword evidence="2" id="KW-1185">Reference proteome</keyword>
<dbReference type="InterPro" id="IPR027417">
    <property type="entry name" value="P-loop_NTPase"/>
</dbReference>
<dbReference type="GO" id="GO:0005524">
    <property type="term" value="F:ATP binding"/>
    <property type="evidence" value="ECO:0007669"/>
    <property type="project" value="UniProtKB-KW"/>
</dbReference>
<evidence type="ECO:0000313" key="1">
    <source>
        <dbReference type="EMBL" id="MCQ1951233.1"/>
    </source>
</evidence>
<name>A0ABT1NU21_9MICC</name>
<comment type="caution">
    <text evidence="1">The sequence shown here is derived from an EMBL/GenBank/DDBJ whole genome shotgun (WGS) entry which is preliminary data.</text>
</comment>
<dbReference type="RefSeq" id="WP_255866331.1">
    <property type="nucleotide sequence ID" value="NZ_CP104263.1"/>
</dbReference>
<accession>A0ABT1NU21</accession>
<proteinExistence type="predicted"/>
<keyword evidence="1" id="KW-0547">Nucleotide-binding</keyword>
<keyword evidence="1" id="KW-0067">ATP-binding</keyword>
<dbReference type="EMBL" id="JANFLP010000016">
    <property type="protein sequence ID" value="MCQ1951233.1"/>
    <property type="molecule type" value="Genomic_DNA"/>
</dbReference>